<dbReference type="AlphaFoldDB" id="A0AAW4PGK5"/>
<evidence type="ECO:0000259" key="3">
    <source>
        <dbReference type="Pfam" id="PF13439"/>
    </source>
</evidence>
<protein>
    <submittedName>
        <fullName evidence="4">Glycosyltransferase family 4 protein</fullName>
    </submittedName>
</protein>
<dbReference type="PANTHER" id="PTHR46401:SF2">
    <property type="entry name" value="GLYCOSYLTRANSFERASE WBBK-RELATED"/>
    <property type="match status" value="1"/>
</dbReference>
<dbReference type="PANTHER" id="PTHR46401">
    <property type="entry name" value="GLYCOSYLTRANSFERASE WBBK-RELATED"/>
    <property type="match status" value="1"/>
</dbReference>
<keyword evidence="1" id="KW-0808">Transferase</keyword>
<name>A0AAW4PGK5_9EURY</name>
<feature type="domain" description="Glycosyltransferase subfamily 4-like N-terminal" evidence="3">
    <location>
        <begin position="26"/>
        <end position="203"/>
    </location>
</feature>
<keyword evidence="5" id="KW-1185">Reference proteome</keyword>
<dbReference type="Proteomes" id="UP001430455">
    <property type="component" value="Unassembled WGS sequence"/>
</dbReference>
<dbReference type="RefSeq" id="WP_220581259.1">
    <property type="nucleotide sequence ID" value="NZ_RKLT01000009.1"/>
</dbReference>
<reference evidence="4 5" key="1">
    <citation type="submission" date="2021-06" db="EMBL/GenBank/DDBJ databases">
        <title>Halomicroarcula sp. a new haloarchaeum isolated from saline soil.</title>
        <authorList>
            <person name="Duran-Viseras A."/>
            <person name="Sanchez-Porro C."/>
            <person name="Ventosa A."/>
        </authorList>
    </citation>
    <scope>NUCLEOTIDE SEQUENCE [LARGE SCALE GENOMIC DNA]</scope>
    <source>
        <strain evidence="4 5">F27</strain>
    </source>
</reference>
<proteinExistence type="predicted"/>
<dbReference type="InterPro" id="IPR028098">
    <property type="entry name" value="Glyco_trans_4-like_N"/>
</dbReference>
<dbReference type="SUPFAM" id="SSF53756">
    <property type="entry name" value="UDP-Glycosyltransferase/glycogen phosphorylase"/>
    <property type="match status" value="1"/>
</dbReference>
<gene>
    <name evidence="4" type="ORF">EGH23_17450</name>
</gene>
<dbReference type="Pfam" id="PF00534">
    <property type="entry name" value="Glycos_transf_1"/>
    <property type="match status" value="1"/>
</dbReference>
<evidence type="ECO:0000256" key="1">
    <source>
        <dbReference type="ARBA" id="ARBA00022679"/>
    </source>
</evidence>
<comment type="caution">
    <text evidence="4">The sequence shown here is derived from an EMBL/GenBank/DDBJ whole genome shotgun (WGS) entry which is preliminary data.</text>
</comment>
<dbReference type="EMBL" id="RKLT01000009">
    <property type="protein sequence ID" value="MBX0296666.1"/>
    <property type="molecule type" value="Genomic_DNA"/>
</dbReference>
<organism evidence="4 5">
    <name type="scientific">Haloarcula nitratireducens</name>
    <dbReference type="NCBI Taxonomy" id="2487749"/>
    <lineage>
        <taxon>Archaea</taxon>
        <taxon>Methanobacteriati</taxon>
        <taxon>Methanobacteriota</taxon>
        <taxon>Stenosarchaea group</taxon>
        <taxon>Halobacteria</taxon>
        <taxon>Halobacteriales</taxon>
        <taxon>Haloarculaceae</taxon>
        <taxon>Haloarcula</taxon>
    </lineage>
</organism>
<accession>A0AAW4PGK5</accession>
<feature type="domain" description="Glycosyl transferase family 1" evidence="2">
    <location>
        <begin position="215"/>
        <end position="384"/>
    </location>
</feature>
<evidence type="ECO:0000313" key="4">
    <source>
        <dbReference type="EMBL" id="MBX0296666.1"/>
    </source>
</evidence>
<dbReference type="GO" id="GO:0016757">
    <property type="term" value="F:glycosyltransferase activity"/>
    <property type="evidence" value="ECO:0007669"/>
    <property type="project" value="InterPro"/>
</dbReference>
<dbReference type="InterPro" id="IPR001296">
    <property type="entry name" value="Glyco_trans_1"/>
</dbReference>
<dbReference type="CDD" id="cd03801">
    <property type="entry name" value="GT4_PimA-like"/>
    <property type="match status" value="1"/>
</dbReference>
<dbReference type="Pfam" id="PF13439">
    <property type="entry name" value="Glyco_transf_4"/>
    <property type="match status" value="1"/>
</dbReference>
<evidence type="ECO:0000313" key="5">
    <source>
        <dbReference type="Proteomes" id="UP001430455"/>
    </source>
</evidence>
<evidence type="ECO:0000259" key="2">
    <source>
        <dbReference type="Pfam" id="PF00534"/>
    </source>
</evidence>
<sequence length="409" mass="46099">MINSHMKIGLVSLRWDGHHTPYANLISQSLIELGHEVTLFIPENHKRKKEFDNHSRLEIVEVQSTVAGNSPGYLKYINQNIAYYNQLKNISNCIELDIIHLLTLDILQPPLLLSAIKNGLDTPTVATIHRDHPYRSSNPTNKFSKEKLTSELRKGLQIMVDISTYSLVRFGYIDQLLTHSEELRARLMNGIFRIPSENVTKIPAPTAPLSEDISQEKARKGLDLPLKKPIILFFGEMREEKGPDILVNALEDITQECAIVFAGKEGYVDSSTIEELNTDSQIDIITRFEYIPEDQLASYFISSDLLVLPYRRTKGISGPLRQAVMANTSIIASHPTDIGSIVKENNLGEVFSIGSEEKFASKVNEFLKGNLSHSEKALSTYAEKIHYKSVGSDLIDIYNNQIYSSKIRN</sequence>
<dbReference type="Gene3D" id="3.40.50.2000">
    <property type="entry name" value="Glycogen Phosphorylase B"/>
    <property type="match status" value="2"/>
</dbReference>